<sequence>MTGNEIRHRDRGDLTAPSGPRVDRAIARVGWWLPEAAAAGLLAGLAAWAGWGWALWPIGIGLAVRIGWEWTPARRSARFITTVIGWLTGHIRQWRQRRHDRTGSATSPEQRGAAQRDEVAS</sequence>
<protein>
    <submittedName>
        <fullName evidence="2">Uncharacterized protein</fullName>
    </submittedName>
</protein>
<reference evidence="2 3" key="1">
    <citation type="journal article" date="2014" name="Genome Announc.">
        <title>Draft Genome Sequence of Amycolatopsis lurida NRRL 2430, Producer of the Glycopeptide Family Antibiotic Ristocetin.</title>
        <authorList>
            <person name="Kwun M.J."/>
            <person name="Hong H.J."/>
        </authorList>
    </citation>
    <scope>NUCLEOTIDE SEQUENCE [LARGE SCALE GENOMIC DNA]</scope>
    <source>
        <strain evidence="2 3">NRRL 2430</strain>
    </source>
</reference>
<accession>A0A2P2G1T5</accession>
<organism evidence="2 3">
    <name type="scientific">Amycolatopsis lurida NRRL 2430</name>
    <dbReference type="NCBI Taxonomy" id="1460371"/>
    <lineage>
        <taxon>Bacteria</taxon>
        <taxon>Bacillati</taxon>
        <taxon>Actinomycetota</taxon>
        <taxon>Actinomycetes</taxon>
        <taxon>Pseudonocardiales</taxon>
        <taxon>Pseudonocardiaceae</taxon>
        <taxon>Amycolatopsis</taxon>
    </lineage>
</organism>
<keyword evidence="3" id="KW-1185">Reference proteome</keyword>
<name>A0A2P2G1T5_AMYLU</name>
<feature type="region of interest" description="Disordered" evidence="1">
    <location>
        <begin position="94"/>
        <end position="121"/>
    </location>
</feature>
<proteinExistence type="predicted"/>
<dbReference type="Proteomes" id="UP000256220">
    <property type="component" value="Unassembled WGS sequence"/>
</dbReference>
<comment type="caution">
    <text evidence="2">The sequence shown here is derived from an EMBL/GenBank/DDBJ whole genome shotgun (WGS) entry which is preliminary data.</text>
</comment>
<evidence type="ECO:0000313" key="2">
    <source>
        <dbReference type="EMBL" id="KFU82926.1"/>
    </source>
</evidence>
<gene>
    <name evidence="2" type="ORF">BB31_00095</name>
</gene>
<evidence type="ECO:0000256" key="1">
    <source>
        <dbReference type="SAM" id="MobiDB-lite"/>
    </source>
</evidence>
<dbReference type="AlphaFoldDB" id="A0A2P2G1T5"/>
<dbReference type="EMBL" id="JFBM01000001">
    <property type="protein sequence ID" value="KFU82926.1"/>
    <property type="molecule type" value="Genomic_DNA"/>
</dbReference>
<evidence type="ECO:0000313" key="3">
    <source>
        <dbReference type="Proteomes" id="UP000256220"/>
    </source>
</evidence>
<dbReference type="RefSeq" id="WP_143055336.1">
    <property type="nucleotide sequence ID" value="NZ_JFBM01000001.1"/>
</dbReference>